<reference evidence="1" key="1">
    <citation type="submission" date="2018-02" db="EMBL/GenBank/DDBJ databases">
        <title>Rhizophora mucronata_Transcriptome.</title>
        <authorList>
            <person name="Meera S.P."/>
            <person name="Sreeshan A."/>
            <person name="Augustine A."/>
        </authorList>
    </citation>
    <scope>NUCLEOTIDE SEQUENCE</scope>
    <source>
        <tissue evidence="1">Leaf</tissue>
    </source>
</reference>
<organism evidence="1">
    <name type="scientific">Rhizophora mucronata</name>
    <name type="common">Asiatic mangrove</name>
    <dbReference type="NCBI Taxonomy" id="61149"/>
    <lineage>
        <taxon>Eukaryota</taxon>
        <taxon>Viridiplantae</taxon>
        <taxon>Streptophyta</taxon>
        <taxon>Embryophyta</taxon>
        <taxon>Tracheophyta</taxon>
        <taxon>Spermatophyta</taxon>
        <taxon>Magnoliopsida</taxon>
        <taxon>eudicotyledons</taxon>
        <taxon>Gunneridae</taxon>
        <taxon>Pentapetalae</taxon>
        <taxon>rosids</taxon>
        <taxon>fabids</taxon>
        <taxon>Malpighiales</taxon>
        <taxon>Rhizophoraceae</taxon>
        <taxon>Rhizophora</taxon>
    </lineage>
</organism>
<dbReference type="EMBL" id="GGEC01002380">
    <property type="protein sequence ID" value="MBW82863.1"/>
    <property type="molecule type" value="Transcribed_RNA"/>
</dbReference>
<proteinExistence type="predicted"/>
<accession>A0A2P2INQ8</accession>
<sequence length="112" mass="13023">MIKDQLIKDQINRQYGKVKVVVVGSQQLPMPSVWDCKEVQQVFSKIRKPSNMNRDIFWGLQAYSSSPKILKSRKPFSDTWVPPFHLTQRGKIKTDRVATMSKEIRFAAEDQI</sequence>
<dbReference type="AlphaFoldDB" id="A0A2P2INQ8"/>
<name>A0A2P2INQ8_RHIMU</name>
<evidence type="ECO:0000313" key="1">
    <source>
        <dbReference type="EMBL" id="MBW82863.1"/>
    </source>
</evidence>
<protein>
    <submittedName>
        <fullName evidence="1">Uncharacterized protein</fullName>
    </submittedName>
</protein>